<dbReference type="EnsemblPlants" id="evm.model.05.1001">
    <property type="protein sequence ID" value="cds.evm.model.05.1001"/>
    <property type="gene ID" value="evm.TU.05.1001"/>
</dbReference>
<dbReference type="CDD" id="cd06222">
    <property type="entry name" value="RNase_H_like"/>
    <property type="match status" value="1"/>
</dbReference>
<dbReference type="GO" id="GO:0004523">
    <property type="term" value="F:RNA-DNA hybrid ribonuclease activity"/>
    <property type="evidence" value="ECO:0007669"/>
    <property type="project" value="InterPro"/>
</dbReference>
<evidence type="ECO:0000259" key="3">
    <source>
        <dbReference type="Pfam" id="PF13456"/>
    </source>
</evidence>
<reference evidence="4" key="1">
    <citation type="submission" date="2018-11" db="EMBL/GenBank/DDBJ databases">
        <authorList>
            <person name="Grassa J C."/>
        </authorList>
    </citation>
    <scope>NUCLEOTIDE SEQUENCE [LARGE SCALE GENOMIC DNA]</scope>
</reference>
<dbReference type="InterPro" id="IPR036397">
    <property type="entry name" value="RNaseH_sf"/>
</dbReference>
<dbReference type="InterPro" id="IPR002156">
    <property type="entry name" value="RNaseH_domain"/>
</dbReference>
<evidence type="ECO:0000313" key="5">
    <source>
        <dbReference type="Proteomes" id="UP000596661"/>
    </source>
</evidence>
<dbReference type="Pfam" id="PF13456">
    <property type="entry name" value="RVT_3"/>
    <property type="match status" value="1"/>
</dbReference>
<keyword evidence="5" id="KW-1185">Reference proteome</keyword>
<dbReference type="Pfam" id="PF00078">
    <property type="entry name" value="RVT_1"/>
    <property type="match status" value="1"/>
</dbReference>
<dbReference type="Gene3D" id="3.30.420.10">
    <property type="entry name" value="Ribonuclease H-like superfamily/Ribonuclease H"/>
    <property type="match status" value="1"/>
</dbReference>
<dbReference type="Gramene" id="evm.model.05.1001">
    <property type="protein sequence ID" value="cds.evm.model.05.1001"/>
    <property type="gene ID" value="evm.TU.05.1001"/>
</dbReference>
<evidence type="ECO:0008006" key="6">
    <source>
        <dbReference type="Google" id="ProtNLM"/>
    </source>
</evidence>
<reference evidence="4" key="2">
    <citation type="submission" date="2021-03" db="UniProtKB">
        <authorList>
            <consortium name="EnsemblPlants"/>
        </authorList>
    </citation>
    <scope>IDENTIFICATION</scope>
</reference>
<feature type="domain" description="Reverse transcriptase" evidence="2">
    <location>
        <begin position="13"/>
        <end position="159"/>
    </location>
</feature>
<accession>A0A803PJL2</accession>
<evidence type="ECO:0000256" key="1">
    <source>
        <dbReference type="SAM" id="MobiDB-lite"/>
    </source>
</evidence>
<dbReference type="InterPro" id="IPR000477">
    <property type="entry name" value="RT_dom"/>
</dbReference>
<dbReference type="InterPro" id="IPR012337">
    <property type="entry name" value="RNaseH-like_sf"/>
</dbReference>
<feature type="region of interest" description="Disordered" evidence="1">
    <location>
        <begin position="326"/>
        <end position="349"/>
    </location>
</feature>
<dbReference type="OMA" id="YKSHEEP"/>
<name>A0A803PJL2_CANSA</name>
<dbReference type="InterPro" id="IPR044730">
    <property type="entry name" value="RNase_H-like_dom_plant"/>
</dbReference>
<dbReference type="GO" id="GO:0003676">
    <property type="term" value="F:nucleic acid binding"/>
    <property type="evidence" value="ECO:0007669"/>
    <property type="project" value="InterPro"/>
</dbReference>
<dbReference type="EMBL" id="UZAU01000484">
    <property type="status" value="NOT_ANNOTATED_CDS"/>
    <property type="molecule type" value="Genomic_DNA"/>
</dbReference>
<feature type="domain" description="RNase H type-1" evidence="3">
    <location>
        <begin position="356"/>
        <end position="476"/>
    </location>
</feature>
<dbReference type="Proteomes" id="UP000596661">
    <property type="component" value="Chromosome 5"/>
</dbReference>
<proteinExistence type="predicted"/>
<dbReference type="AlphaFoldDB" id="A0A803PJL2"/>
<protein>
    <recommendedName>
        <fullName evidence="6">Reverse transcriptase domain-containing protein</fullName>
    </recommendedName>
</protein>
<dbReference type="PANTHER" id="PTHR33116">
    <property type="entry name" value="REVERSE TRANSCRIPTASE ZINC-BINDING DOMAIN-CONTAINING PROTEIN-RELATED-RELATED"/>
    <property type="match status" value="1"/>
</dbReference>
<evidence type="ECO:0000313" key="4">
    <source>
        <dbReference type="EnsemblPlants" id="cds.evm.model.05.1001"/>
    </source>
</evidence>
<sequence>MAFYSCHSPEIPIPPRFIQLILACISTASVQFNLNDKVVGSVMPSRGILQGDPLSPYLFLLCAEGFSSLLHLKERRQALSGFKVARRAPDISHLLFADDSFLFCQPSISSCNIIKDILDVYERATGQKVNFQKSSLYFSPNVELRDQTLISDFMRIPVRSSFEKYLGLPQHIGQTKKQLFHYLHDKVWGHLHNWKNKVFSKGGKETLLKSVIQAIPMYSMACFRLPVATCHSLESIMANFWWGVNDNNRPKTHWQSWNKLYRVTILVSLPFPHLISPPPPHLCLGGNTSGILTSPPRNKALKGQPNDQAHAILNLAQSFLTDYHSSMTTSAPSDRPSHSPTPSSWSPPPPGLLKLNVDASVSKVNGKVGFGGIIRNSEGLVVAALAHPYNGGGAVATLEAKALLTLLRWCIYEHFLIHEVETDCKAITYALYYRKEDISVFGDLIRQIKNSLSHFPARLSHVNREANSLADKLAYRASGLDEVAIWIGDDPCDLIEFLSS</sequence>
<dbReference type="PANTHER" id="PTHR33116:SF86">
    <property type="entry name" value="REVERSE TRANSCRIPTASE DOMAIN-CONTAINING PROTEIN"/>
    <property type="match status" value="1"/>
</dbReference>
<organism evidence="4 5">
    <name type="scientific">Cannabis sativa</name>
    <name type="common">Hemp</name>
    <name type="synonym">Marijuana</name>
    <dbReference type="NCBI Taxonomy" id="3483"/>
    <lineage>
        <taxon>Eukaryota</taxon>
        <taxon>Viridiplantae</taxon>
        <taxon>Streptophyta</taxon>
        <taxon>Embryophyta</taxon>
        <taxon>Tracheophyta</taxon>
        <taxon>Spermatophyta</taxon>
        <taxon>Magnoliopsida</taxon>
        <taxon>eudicotyledons</taxon>
        <taxon>Gunneridae</taxon>
        <taxon>Pentapetalae</taxon>
        <taxon>rosids</taxon>
        <taxon>fabids</taxon>
        <taxon>Rosales</taxon>
        <taxon>Cannabaceae</taxon>
        <taxon>Cannabis</taxon>
    </lineage>
</organism>
<dbReference type="SUPFAM" id="SSF53098">
    <property type="entry name" value="Ribonuclease H-like"/>
    <property type="match status" value="1"/>
</dbReference>
<evidence type="ECO:0000259" key="2">
    <source>
        <dbReference type="Pfam" id="PF00078"/>
    </source>
</evidence>